<keyword evidence="12" id="KW-1185">Reference proteome</keyword>
<dbReference type="PANTHER" id="PTHR31431">
    <property type="entry name" value="NUCLEOPORIN NUP188 HOMOLOG"/>
    <property type="match status" value="1"/>
</dbReference>
<evidence type="ECO:0000256" key="2">
    <source>
        <dbReference type="ARBA" id="ARBA00022448"/>
    </source>
</evidence>
<feature type="domain" description="Nuclear pore protein Nup188 C-terminal" evidence="9">
    <location>
        <begin position="1444"/>
        <end position="1814"/>
    </location>
</feature>
<keyword evidence="5" id="KW-0811">Translocation</keyword>
<keyword evidence="3" id="KW-0509">mRNA transport</keyword>
<feature type="domain" description="Nucleoporin Nup188 N-terminal subdomain III" evidence="10">
    <location>
        <begin position="700"/>
        <end position="1144"/>
    </location>
</feature>
<dbReference type="GO" id="GO:0051028">
    <property type="term" value="P:mRNA transport"/>
    <property type="evidence" value="ECO:0007669"/>
    <property type="project" value="UniProtKB-KW"/>
</dbReference>
<dbReference type="RefSeq" id="XP_024698848.1">
    <property type="nucleotide sequence ID" value="XM_024847178.1"/>
</dbReference>
<evidence type="ECO:0000313" key="11">
    <source>
        <dbReference type="EMBL" id="PLB43546.1"/>
    </source>
</evidence>
<keyword evidence="8" id="KW-0175">Coiled coil</keyword>
<dbReference type="InterPro" id="IPR048883">
    <property type="entry name" value="Nup188_N-subdom_III"/>
</dbReference>
<feature type="coiled-coil region" evidence="8">
    <location>
        <begin position="1745"/>
        <end position="1779"/>
    </location>
</feature>
<evidence type="ECO:0000259" key="10">
    <source>
        <dbReference type="Pfam" id="PF21093"/>
    </source>
</evidence>
<evidence type="ECO:0000256" key="4">
    <source>
        <dbReference type="ARBA" id="ARBA00022927"/>
    </source>
</evidence>
<dbReference type="InterPro" id="IPR044840">
    <property type="entry name" value="Nup188"/>
</dbReference>
<dbReference type="Pfam" id="PF18378">
    <property type="entry name" value="Nup188_C"/>
    <property type="match status" value="1"/>
</dbReference>
<keyword evidence="6" id="KW-0906">Nuclear pore complex</keyword>
<comment type="subcellular location">
    <subcellularLocation>
        <location evidence="1">Nucleus</location>
        <location evidence="1">Nuclear pore complex</location>
    </subcellularLocation>
</comment>
<evidence type="ECO:0000256" key="6">
    <source>
        <dbReference type="ARBA" id="ARBA00023132"/>
    </source>
</evidence>
<comment type="caution">
    <text evidence="11">The sequence shown here is derived from an EMBL/GenBank/DDBJ whole genome shotgun (WGS) entry which is preliminary data.</text>
</comment>
<evidence type="ECO:0000256" key="8">
    <source>
        <dbReference type="SAM" id="Coils"/>
    </source>
</evidence>
<evidence type="ECO:0000256" key="7">
    <source>
        <dbReference type="ARBA" id="ARBA00023242"/>
    </source>
</evidence>
<evidence type="ECO:0000256" key="1">
    <source>
        <dbReference type="ARBA" id="ARBA00004567"/>
    </source>
</evidence>
<dbReference type="FunFam" id="1.25.10.70:FF:000002">
    <property type="entry name" value="Nucleoporin (Nup184), putative"/>
    <property type="match status" value="1"/>
</dbReference>
<organism evidence="11 12">
    <name type="scientific">Aspergillus steynii IBT 23096</name>
    <dbReference type="NCBI Taxonomy" id="1392250"/>
    <lineage>
        <taxon>Eukaryota</taxon>
        <taxon>Fungi</taxon>
        <taxon>Dikarya</taxon>
        <taxon>Ascomycota</taxon>
        <taxon>Pezizomycotina</taxon>
        <taxon>Eurotiomycetes</taxon>
        <taxon>Eurotiomycetidae</taxon>
        <taxon>Eurotiales</taxon>
        <taxon>Aspergillaceae</taxon>
        <taxon>Aspergillus</taxon>
        <taxon>Aspergillus subgen. Circumdati</taxon>
    </lineage>
</organism>
<evidence type="ECO:0000256" key="5">
    <source>
        <dbReference type="ARBA" id="ARBA00023010"/>
    </source>
</evidence>
<evidence type="ECO:0000313" key="12">
    <source>
        <dbReference type="Proteomes" id="UP000234275"/>
    </source>
</evidence>
<dbReference type="GeneID" id="36554877"/>
<dbReference type="OrthoDB" id="102511at2759"/>
<dbReference type="GO" id="GO:0006606">
    <property type="term" value="P:protein import into nucleus"/>
    <property type="evidence" value="ECO:0007669"/>
    <property type="project" value="TreeGrafter"/>
</dbReference>
<dbReference type="STRING" id="1392250.A0A2I2FSG1"/>
<sequence>MAPAPEAYFPSLDKCFSGDVQLLSWKGAFLYACSPEDTVDDAGTLHAFLSRPESIQLLSNCLSPFSPPSAKSKTDFESKTAAIHAETSAQASYNLKEIKEDALWLSQKAGIDEISALRIAVLEWQNRPATRLLSGFAEEETSSLQGATGAENFRVSLAGPSFAEILNPNAGFKDDASLFESIENRRLRLRNIYLLERGHIVKTARKLLAILLGSKTNERTIEQGQNERSTQLCELAETVFEKQLAGEGWSTFVQACIKATRDRLTALEGDGGWLGLAESNEATEDMWRTTLVEETLHILQILFLQLQASTEIPAGELQLSWLELMRDYSFLEPLQVPCKNPIEVLLPLQGFVCLTTLAFLKLPLTVQSIINKTPANDPAQSPYFLSREKIGKINEIFVHEGLASQIANPAAFSWGLILHTMRELALTDKETRELEQFHTAVDSFQSNTPHAGDGASDTSLYEELLDCVRTPRFTTDESIDLLTSETVKNSAIDAIISLATSLGSTSAVDDAFTNQWTRAALLDLIRSVMIYMDYSPEVVESVLAILSGPSAGSSWLPNTLPAQPSDPRSIFRKDDVLMNSIFRVARSRFPYEMVPFLRLCRALISKDIVNEEGLPDLINELESMETFTQMVPATFQGYETIREDENANLVTLVQSLPMISFGAQHEIPDHHPSNALIVTGSSQVPAATIGQVVSESKPAVVMWQHQYSCLSYLGSWLEQWNESGGSLIEGGEDSSAEAIGLLADLLVATRETQRDNDSGAKRILELASDGLARQSDIISVIFEIFERNLSSMSTKTGSDSVLESTIACLRFICALITVLPGRVWPLLCRSDLLGSDGKGGIMTVIVSGLEVTSADYPFLLACIRLFEAVVDDAASRAILRKSPNVMGGKILAVSDWTSGVPSHMMRGALLNFVRPMVEVYNSSINWRFNKPEQRFELNATLAKTFERILYFVYGANDSAKLDAKATGIFSSSATYLLDVLRPRSAADLPFNPILRLIVDGLQTPPTLYLRYLTLVEGQVLSTLELSTRLLQAAQLVESPPSLLEEQLFKATPVLVKLYALHDAYRLPVISLLDTLVSGAALDPANEPPSLVGHLGAESSCLFLDVLSQFDKPLSDRGLQLAVWHMLSTLVSKRQQWLAVYILTGSSPRQTLKKTFGGQKAPAMRGAPFLKMALDMFSNIEQLEPQISLALLEFVSQAQENWPWATFELKKHSQFFNNIVHYVSKLKISSLPVGEQIFATQIAAVVADLFAVYLHSAKEMRDRTFYKTLIPLVSWYAKDAVEVSRYNASLHANLRRNFEMRYPGCKLSDFKRTQLQPRSLGKEYCYDIHLGEKLLSYDFAWAGTRNQGFAQEFERANLNLSLVEAQVRLLHSWKFFATEHCADFMIDREIQKSMALVARSCLEANTTAPQEAIFERVQQTRVDFAQVLVQRLVESGAKGSEVFSLLAVVWEALRSRRATYEDALINDDTEYYRSMLNVLFLALQFHLDLPTRPVPETLSKKAEISSDLGLVVEVVKTVVAQGFKSLTTYLHEQPDKCTPKDFAILTAILQSCLQVKNVDRLFEHVVYHIADNDIARHATALFSWADQLAVAGDPVYGDLSISFLVKLSTIPMLAEHLAVEAILARLSTCRLTNLLRQPQGFGPLDPVPRIYSIWTNGILPLCLNLLFHVIRTAPEVAAFLNQFEGQLTRASESFSAGRKAISTSTTTRNKISSSMASEAYSLALISFILGRFREAGPSAGVDADAIQDLRWDKAQVKEDIEELLERRSSLRARIVATSDKEVELMRQKPADAASSAENRLEEKIVNELKAALVCLGGEEAS</sequence>
<accession>A0A2I2FSG1</accession>
<dbReference type="Gene3D" id="1.25.10.70">
    <property type="match status" value="1"/>
</dbReference>
<reference evidence="11 12" key="1">
    <citation type="submission" date="2016-12" db="EMBL/GenBank/DDBJ databases">
        <title>The genomes of Aspergillus section Nigri reveals drivers in fungal speciation.</title>
        <authorList>
            <consortium name="DOE Joint Genome Institute"/>
            <person name="Vesth T.C."/>
            <person name="Nybo J."/>
            <person name="Theobald S."/>
            <person name="Brandl J."/>
            <person name="Frisvad J.C."/>
            <person name="Nielsen K.F."/>
            <person name="Lyhne E.K."/>
            <person name="Kogle M.E."/>
            <person name="Kuo A."/>
            <person name="Riley R."/>
            <person name="Clum A."/>
            <person name="Nolan M."/>
            <person name="Lipzen A."/>
            <person name="Salamov A."/>
            <person name="Henrissat B."/>
            <person name="Wiebenga A."/>
            <person name="De Vries R.P."/>
            <person name="Grigoriev I.V."/>
            <person name="Mortensen U.H."/>
            <person name="Andersen M.R."/>
            <person name="Baker S.E."/>
        </authorList>
    </citation>
    <scope>NUCLEOTIDE SEQUENCE [LARGE SCALE GENOMIC DNA]</scope>
    <source>
        <strain evidence="11 12">IBT 23096</strain>
    </source>
</reference>
<keyword evidence="4" id="KW-0653">Protein transport</keyword>
<evidence type="ECO:0000256" key="3">
    <source>
        <dbReference type="ARBA" id="ARBA00022816"/>
    </source>
</evidence>
<dbReference type="Proteomes" id="UP000234275">
    <property type="component" value="Unassembled WGS sequence"/>
</dbReference>
<keyword evidence="2" id="KW-0813">Transport</keyword>
<dbReference type="GO" id="GO:0006405">
    <property type="term" value="P:RNA export from nucleus"/>
    <property type="evidence" value="ECO:0007669"/>
    <property type="project" value="TreeGrafter"/>
</dbReference>
<dbReference type="VEuPathDB" id="FungiDB:P170DRAFT_417677"/>
<dbReference type="Pfam" id="PF21093">
    <property type="entry name" value="Nup188_N-subdom_III"/>
    <property type="match status" value="1"/>
</dbReference>
<dbReference type="PANTHER" id="PTHR31431:SF1">
    <property type="entry name" value="NUCLEOPORIN NUP188"/>
    <property type="match status" value="1"/>
</dbReference>
<dbReference type="GO" id="GO:0017056">
    <property type="term" value="F:structural constituent of nuclear pore"/>
    <property type="evidence" value="ECO:0007669"/>
    <property type="project" value="InterPro"/>
</dbReference>
<protein>
    <submittedName>
        <fullName evidence="11">Uncharacterized protein</fullName>
    </submittedName>
</protein>
<keyword evidence="7" id="KW-0539">Nucleus</keyword>
<evidence type="ECO:0000259" key="9">
    <source>
        <dbReference type="Pfam" id="PF18378"/>
    </source>
</evidence>
<dbReference type="InterPro" id="IPR041634">
    <property type="entry name" value="Nup188_C"/>
</dbReference>
<dbReference type="GO" id="GO:0044611">
    <property type="term" value="C:nuclear pore inner ring"/>
    <property type="evidence" value="ECO:0007669"/>
    <property type="project" value="TreeGrafter"/>
</dbReference>
<name>A0A2I2FSG1_9EURO</name>
<gene>
    <name evidence="11" type="ORF">P170DRAFT_417677</name>
</gene>
<proteinExistence type="predicted"/>
<dbReference type="EMBL" id="MSFO01000010">
    <property type="protein sequence ID" value="PLB43546.1"/>
    <property type="molecule type" value="Genomic_DNA"/>
</dbReference>